<dbReference type="PANTHER" id="PTHR35117:SF1">
    <property type="entry name" value="MYOSIN-M HEAVY PROTEIN"/>
    <property type="match status" value="1"/>
</dbReference>
<protein>
    <submittedName>
        <fullName evidence="2">TBC1 domain family member 5 B like</fullName>
    </submittedName>
</protein>
<feature type="compositionally biased region" description="Polar residues" evidence="1">
    <location>
        <begin position="159"/>
        <end position="179"/>
    </location>
</feature>
<dbReference type="OMA" id="NHFTETR"/>
<dbReference type="InParanoid" id="A0A2R6R8B0"/>
<dbReference type="AlphaFoldDB" id="A0A2R6R8B0"/>
<feature type="region of interest" description="Disordered" evidence="1">
    <location>
        <begin position="353"/>
        <end position="372"/>
    </location>
</feature>
<organism evidence="2 3">
    <name type="scientific">Actinidia chinensis var. chinensis</name>
    <name type="common">Chinese soft-hair kiwi</name>
    <dbReference type="NCBI Taxonomy" id="1590841"/>
    <lineage>
        <taxon>Eukaryota</taxon>
        <taxon>Viridiplantae</taxon>
        <taxon>Streptophyta</taxon>
        <taxon>Embryophyta</taxon>
        <taxon>Tracheophyta</taxon>
        <taxon>Spermatophyta</taxon>
        <taxon>Magnoliopsida</taxon>
        <taxon>eudicotyledons</taxon>
        <taxon>Gunneridae</taxon>
        <taxon>Pentapetalae</taxon>
        <taxon>asterids</taxon>
        <taxon>Ericales</taxon>
        <taxon>Actinidiaceae</taxon>
        <taxon>Actinidia</taxon>
    </lineage>
</organism>
<evidence type="ECO:0000313" key="3">
    <source>
        <dbReference type="Proteomes" id="UP000241394"/>
    </source>
</evidence>
<feature type="region of interest" description="Disordered" evidence="1">
    <location>
        <begin position="261"/>
        <end position="295"/>
    </location>
</feature>
<feature type="region of interest" description="Disordered" evidence="1">
    <location>
        <begin position="158"/>
        <end position="208"/>
    </location>
</feature>
<dbReference type="Gramene" id="PSS23795">
    <property type="protein sequence ID" value="PSS23795"/>
    <property type="gene ID" value="CEY00_Acc08619"/>
</dbReference>
<keyword evidence="3" id="KW-1185">Reference proteome</keyword>
<evidence type="ECO:0000313" key="2">
    <source>
        <dbReference type="EMBL" id="PSS23795.1"/>
    </source>
</evidence>
<dbReference type="OrthoDB" id="1939654at2759"/>
<evidence type="ECO:0000256" key="1">
    <source>
        <dbReference type="SAM" id="MobiDB-lite"/>
    </source>
</evidence>
<dbReference type="EMBL" id="NKQK01000008">
    <property type="protein sequence ID" value="PSS23795.1"/>
    <property type="molecule type" value="Genomic_DNA"/>
</dbReference>
<reference evidence="2 3" key="1">
    <citation type="submission" date="2017-07" db="EMBL/GenBank/DDBJ databases">
        <title>An improved, manually edited Actinidia chinensis var. chinensis (kiwifruit) genome highlights the challenges associated with draft genomes and gene prediction in plants.</title>
        <authorList>
            <person name="Pilkington S."/>
            <person name="Crowhurst R."/>
            <person name="Hilario E."/>
            <person name="Nardozza S."/>
            <person name="Fraser L."/>
            <person name="Peng Y."/>
            <person name="Gunaseelan K."/>
            <person name="Simpson R."/>
            <person name="Tahir J."/>
            <person name="Deroles S."/>
            <person name="Templeton K."/>
            <person name="Luo Z."/>
            <person name="Davy M."/>
            <person name="Cheng C."/>
            <person name="Mcneilage M."/>
            <person name="Scaglione D."/>
            <person name="Liu Y."/>
            <person name="Zhang Q."/>
            <person name="Datson P."/>
            <person name="De Silva N."/>
            <person name="Gardiner S."/>
            <person name="Bassett H."/>
            <person name="Chagne D."/>
            <person name="Mccallum J."/>
            <person name="Dzierzon H."/>
            <person name="Deng C."/>
            <person name="Wang Y.-Y."/>
            <person name="Barron N."/>
            <person name="Manako K."/>
            <person name="Bowen J."/>
            <person name="Foster T."/>
            <person name="Erridge Z."/>
            <person name="Tiffin H."/>
            <person name="Waite C."/>
            <person name="Davies K."/>
            <person name="Grierson E."/>
            <person name="Laing W."/>
            <person name="Kirk R."/>
            <person name="Chen X."/>
            <person name="Wood M."/>
            <person name="Montefiori M."/>
            <person name="Brummell D."/>
            <person name="Schwinn K."/>
            <person name="Catanach A."/>
            <person name="Fullerton C."/>
            <person name="Li D."/>
            <person name="Meiyalaghan S."/>
            <person name="Nieuwenhuizen N."/>
            <person name="Read N."/>
            <person name="Prakash R."/>
            <person name="Hunter D."/>
            <person name="Zhang H."/>
            <person name="Mckenzie M."/>
            <person name="Knabel M."/>
            <person name="Harris A."/>
            <person name="Allan A."/>
            <person name="Chen A."/>
            <person name="Janssen B."/>
            <person name="Plunkett B."/>
            <person name="Dwamena C."/>
            <person name="Voogd C."/>
            <person name="Leif D."/>
            <person name="Lafferty D."/>
            <person name="Souleyre E."/>
            <person name="Varkonyi-Gasic E."/>
            <person name="Gambi F."/>
            <person name="Hanley J."/>
            <person name="Yao J.-L."/>
            <person name="Cheung J."/>
            <person name="David K."/>
            <person name="Warren B."/>
            <person name="Marsh K."/>
            <person name="Snowden K."/>
            <person name="Lin-Wang K."/>
            <person name="Brian L."/>
            <person name="Martinez-Sanchez M."/>
            <person name="Wang M."/>
            <person name="Ileperuma N."/>
            <person name="Macnee N."/>
            <person name="Campin R."/>
            <person name="Mcatee P."/>
            <person name="Drummond R."/>
            <person name="Espley R."/>
            <person name="Ireland H."/>
            <person name="Wu R."/>
            <person name="Atkinson R."/>
            <person name="Karunairetnam S."/>
            <person name="Bulley S."/>
            <person name="Chunkath S."/>
            <person name="Hanley Z."/>
            <person name="Storey R."/>
            <person name="Thrimawithana A."/>
            <person name="Thomson S."/>
            <person name="David C."/>
            <person name="Testolin R."/>
        </authorList>
    </citation>
    <scope>NUCLEOTIDE SEQUENCE [LARGE SCALE GENOMIC DNA]</scope>
    <source>
        <strain evidence="3">cv. Red5</strain>
        <tissue evidence="2">Young leaf</tissue>
    </source>
</reference>
<dbReference type="PANTHER" id="PTHR35117">
    <property type="entry name" value="MYOSIN-M HEAVY PROTEIN"/>
    <property type="match status" value="1"/>
</dbReference>
<proteinExistence type="predicted"/>
<gene>
    <name evidence="2" type="ORF">CEY00_Acc08619</name>
</gene>
<comment type="caution">
    <text evidence="2">The sequence shown here is derived from an EMBL/GenBank/DDBJ whole genome shotgun (WGS) entry which is preliminary data.</text>
</comment>
<sequence length="502" mass="54528">MGKQTKPKKTESYGKGHVTPVQIAFIVDRYLSDNNYSQTRSTFRSEASDLISRSPVQEAPKSLLSLGAILDEYIHLKEQKVTLDQEKCRMEHGKFRVQTLLRGMQDAMNAYNASGSATTPPLSVISSAAVTSTTMISSSAVYPSVYPVYNNPAMMPASRPSNTQMDPSKFSTPITNQPTLKRKKGSQEIPDDPVMTKRTRSHSTTNQLATKGTNTLSQSTNAINNQETASPHCNVLDGSPVQGPSVAKCLFDQPCPSAPTNLPVPKTPLPATSSQTNKSTSPLEEYSTATSGNEVTPQQKISTNCIVISKETIRVSPAKQLTYLSVERNHCISASSPVKANLKRHNKRDHVKGRLDFDGSGAITNSVQPNPDGITVSESGKEEDIFDLDLSTLDALGADFSLNELLVDFNFDGEFSCQPNRGSLLNSHSGSADEPWNIDSGTHQVLSELSATVTEFFSEKDVNVQGPESVTSMKSTTKCIKILSPVKNYSSFSDQEKFSARS</sequence>
<name>A0A2R6R8B0_ACTCC</name>
<feature type="compositionally biased region" description="Polar residues" evidence="1">
    <location>
        <begin position="270"/>
        <end position="295"/>
    </location>
</feature>
<dbReference type="Proteomes" id="UP000241394">
    <property type="component" value="Chromosome LG8"/>
</dbReference>
<dbReference type="FunCoup" id="A0A2R6R8B0">
    <property type="interactions" value="614"/>
</dbReference>
<reference evidence="3" key="2">
    <citation type="journal article" date="2018" name="BMC Genomics">
        <title>A manually annotated Actinidia chinensis var. chinensis (kiwifruit) genome highlights the challenges associated with draft genomes and gene prediction in plants.</title>
        <authorList>
            <person name="Pilkington S.M."/>
            <person name="Crowhurst R."/>
            <person name="Hilario E."/>
            <person name="Nardozza S."/>
            <person name="Fraser L."/>
            <person name="Peng Y."/>
            <person name="Gunaseelan K."/>
            <person name="Simpson R."/>
            <person name="Tahir J."/>
            <person name="Deroles S.C."/>
            <person name="Templeton K."/>
            <person name="Luo Z."/>
            <person name="Davy M."/>
            <person name="Cheng C."/>
            <person name="McNeilage M."/>
            <person name="Scaglione D."/>
            <person name="Liu Y."/>
            <person name="Zhang Q."/>
            <person name="Datson P."/>
            <person name="De Silva N."/>
            <person name="Gardiner S.E."/>
            <person name="Bassett H."/>
            <person name="Chagne D."/>
            <person name="McCallum J."/>
            <person name="Dzierzon H."/>
            <person name="Deng C."/>
            <person name="Wang Y.Y."/>
            <person name="Barron L."/>
            <person name="Manako K."/>
            <person name="Bowen J."/>
            <person name="Foster T.M."/>
            <person name="Erridge Z.A."/>
            <person name="Tiffin H."/>
            <person name="Waite C.N."/>
            <person name="Davies K.M."/>
            <person name="Grierson E.P."/>
            <person name="Laing W.A."/>
            <person name="Kirk R."/>
            <person name="Chen X."/>
            <person name="Wood M."/>
            <person name="Montefiori M."/>
            <person name="Brummell D.A."/>
            <person name="Schwinn K.E."/>
            <person name="Catanach A."/>
            <person name="Fullerton C."/>
            <person name="Li D."/>
            <person name="Meiyalaghan S."/>
            <person name="Nieuwenhuizen N."/>
            <person name="Read N."/>
            <person name="Prakash R."/>
            <person name="Hunter D."/>
            <person name="Zhang H."/>
            <person name="McKenzie M."/>
            <person name="Knabel M."/>
            <person name="Harris A."/>
            <person name="Allan A.C."/>
            <person name="Gleave A."/>
            <person name="Chen A."/>
            <person name="Janssen B.J."/>
            <person name="Plunkett B."/>
            <person name="Ampomah-Dwamena C."/>
            <person name="Voogd C."/>
            <person name="Leif D."/>
            <person name="Lafferty D."/>
            <person name="Souleyre E.J.F."/>
            <person name="Varkonyi-Gasic E."/>
            <person name="Gambi F."/>
            <person name="Hanley J."/>
            <person name="Yao J.L."/>
            <person name="Cheung J."/>
            <person name="David K.M."/>
            <person name="Warren B."/>
            <person name="Marsh K."/>
            <person name="Snowden K.C."/>
            <person name="Lin-Wang K."/>
            <person name="Brian L."/>
            <person name="Martinez-Sanchez M."/>
            <person name="Wang M."/>
            <person name="Ileperuma N."/>
            <person name="Macnee N."/>
            <person name="Campin R."/>
            <person name="McAtee P."/>
            <person name="Drummond R.S.M."/>
            <person name="Espley R.V."/>
            <person name="Ireland H.S."/>
            <person name="Wu R."/>
            <person name="Atkinson R.G."/>
            <person name="Karunairetnam S."/>
            <person name="Bulley S."/>
            <person name="Chunkath S."/>
            <person name="Hanley Z."/>
            <person name="Storey R."/>
            <person name="Thrimawithana A.H."/>
            <person name="Thomson S."/>
            <person name="David C."/>
            <person name="Testolin R."/>
            <person name="Huang H."/>
            <person name="Hellens R.P."/>
            <person name="Schaffer R.J."/>
        </authorList>
    </citation>
    <scope>NUCLEOTIDE SEQUENCE [LARGE SCALE GENOMIC DNA]</scope>
    <source>
        <strain evidence="3">cv. Red5</strain>
    </source>
</reference>
<accession>A0A2R6R8B0</accession>
<dbReference type="STRING" id="1590841.A0A2R6R8B0"/>